<protein>
    <submittedName>
        <fullName evidence="1">Uncharacterized protein</fullName>
    </submittedName>
</protein>
<accession>A0A1N6MBF5</accession>
<reference evidence="1 2" key="1">
    <citation type="submission" date="2016-12" db="EMBL/GenBank/DDBJ databases">
        <authorList>
            <person name="Song W.-J."/>
            <person name="Kurnit D.M."/>
        </authorList>
    </citation>
    <scope>NUCLEOTIDE SEQUENCE [LARGE SCALE GENOMIC DNA]</scope>
    <source>
        <strain evidence="1 2">CECT 9026</strain>
    </source>
</reference>
<evidence type="ECO:0000313" key="1">
    <source>
        <dbReference type="EMBL" id="SIO96775.1"/>
    </source>
</evidence>
<dbReference type="EMBL" id="FSSB01000061">
    <property type="protein sequence ID" value="SIO96775.1"/>
    <property type="molecule type" value="Genomic_DNA"/>
</dbReference>
<dbReference type="RefSeq" id="WP_074375167.1">
    <property type="nucleotide sequence ID" value="NZ_AP024908.1"/>
</dbReference>
<dbReference type="Gene3D" id="1.10.260.40">
    <property type="entry name" value="lambda repressor-like DNA-binding domains"/>
    <property type="match status" value="1"/>
</dbReference>
<dbReference type="AlphaFoldDB" id="A0A1N6MBF5"/>
<dbReference type="SUPFAM" id="SSF47413">
    <property type="entry name" value="lambda repressor-like DNA-binding domains"/>
    <property type="match status" value="1"/>
</dbReference>
<dbReference type="InterPro" id="IPR010982">
    <property type="entry name" value="Lambda_DNA-bd_dom_sf"/>
</dbReference>
<dbReference type="InterPro" id="IPR001387">
    <property type="entry name" value="Cro/C1-type_HTH"/>
</dbReference>
<dbReference type="Proteomes" id="UP000184774">
    <property type="component" value="Unassembled WGS sequence"/>
</dbReference>
<dbReference type="CDD" id="cd00093">
    <property type="entry name" value="HTH_XRE"/>
    <property type="match status" value="1"/>
</dbReference>
<evidence type="ECO:0000313" key="2">
    <source>
        <dbReference type="Proteomes" id="UP000184774"/>
    </source>
</evidence>
<dbReference type="GO" id="GO:0003677">
    <property type="term" value="F:DNA binding"/>
    <property type="evidence" value="ECO:0007669"/>
    <property type="project" value="InterPro"/>
</dbReference>
<sequence length="124" mass="13538">MTGQELKNKLKATKVSQVDFASLCGVSDVQVSKWVNGHSDVPVYAQTIIEMRIKAKENNAIEKLTALANIVADGHYTICKFTTNYRVGLGTPADREFIDKMAEGSSVEEAISNLLAKVQKATFS</sequence>
<gene>
    <name evidence="1" type="ORF">VSP9026_04599</name>
</gene>
<dbReference type="OrthoDB" id="5325594at2"/>
<name>A0A1N6MBF5_9VIBR</name>
<organism evidence="1 2">
    <name type="scientific">Vibrio spartinae</name>
    <dbReference type="NCBI Taxonomy" id="1918945"/>
    <lineage>
        <taxon>Bacteria</taxon>
        <taxon>Pseudomonadati</taxon>
        <taxon>Pseudomonadota</taxon>
        <taxon>Gammaproteobacteria</taxon>
        <taxon>Vibrionales</taxon>
        <taxon>Vibrionaceae</taxon>
        <taxon>Vibrio</taxon>
    </lineage>
</organism>
<proteinExistence type="predicted"/>